<dbReference type="GO" id="GO:0009306">
    <property type="term" value="P:protein secretion"/>
    <property type="evidence" value="ECO:0007669"/>
    <property type="project" value="TreeGrafter"/>
</dbReference>
<dbReference type="InterPro" id="IPR039600">
    <property type="entry name" value="TANGO6/Rtp1"/>
</dbReference>
<accession>A0A8C4QEQ9</accession>
<proteinExistence type="predicted"/>
<dbReference type="Ensembl" id="ENSEBUT00000014480.1">
    <property type="protein sequence ID" value="ENSEBUP00000013904.1"/>
    <property type="gene ID" value="ENSEBUG00000008775.1"/>
</dbReference>
<name>A0A8C4QEQ9_EPTBU</name>
<protein>
    <recommendedName>
        <fullName evidence="1">TANGO6 N-terminal domain-containing protein</fullName>
    </recommendedName>
</protein>
<evidence type="ECO:0000313" key="2">
    <source>
        <dbReference type="Ensembl" id="ENSEBUP00000013904.1"/>
    </source>
</evidence>
<reference evidence="2" key="2">
    <citation type="submission" date="2025-09" db="UniProtKB">
        <authorList>
            <consortium name="Ensembl"/>
        </authorList>
    </citation>
    <scope>IDENTIFICATION</scope>
</reference>
<dbReference type="PANTHER" id="PTHR20959">
    <property type="entry name" value="TRANSPORT AND GOLGI ORGANIZATION PROTEIN 6 FAMILY MEMBER"/>
    <property type="match status" value="1"/>
</dbReference>
<reference evidence="2" key="1">
    <citation type="submission" date="2025-08" db="UniProtKB">
        <authorList>
            <consortium name="Ensembl"/>
        </authorList>
    </citation>
    <scope>IDENTIFICATION</scope>
</reference>
<dbReference type="InterPro" id="IPR057347">
    <property type="entry name" value="TANGO6_N"/>
</dbReference>
<dbReference type="AlphaFoldDB" id="A0A8C4QEQ9"/>
<dbReference type="PANTHER" id="PTHR20959:SF1">
    <property type="entry name" value="TRANSPORT AND GOLGI ORGANIZATION PROTEIN 6 HOMOLOG"/>
    <property type="match status" value="1"/>
</dbReference>
<dbReference type="Proteomes" id="UP000694388">
    <property type="component" value="Unplaced"/>
</dbReference>
<dbReference type="Pfam" id="PF25267">
    <property type="entry name" value="TANGO6_N"/>
    <property type="match status" value="1"/>
</dbReference>
<evidence type="ECO:0000313" key="3">
    <source>
        <dbReference type="Proteomes" id="UP000694388"/>
    </source>
</evidence>
<evidence type="ECO:0000259" key="1">
    <source>
        <dbReference type="Pfam" id="PF25267"/>
    </source>
</evidence>
<keyword evidence="3" id="KW-1185">Reference proteome</keyword>
<dbReference type="GeneTree" id="ENSGT00390000010938"/>
<feature type="domain" description="TANGO6 N-terminal" evidence="1">
    <location>
        <begin position="4"/>
        <end position="239"/>
    </location>
</feature>
<organism evidence="2 3">
    <name type="scientific">Eptatretus burgeri</name>
    <name type="common">Inshore hagfish</name>
    <dbReference type="NCBI Taxonomy" id="7764"/>
    <lineage>
        <taxon>Eukaryota</taxon>
        <taxon>Metazoa</taxon>
        <taxon>Chordata</taxon>
        <taxon>Craniata</taxon>
        <taxon>Vertebrata</taxon>
        <taxon>Cyclostomata</taxon>
        <taxon>Myxini</taxon>
        <taxon>Myxiniformes</taxon>
        <taxon>Myxinidae</taxon>
        <taxon>Eptatretinae</taxon>
        <taxon>Eptatretus</taxon>
    </lineage>
</organism>
<sequence>MSFASITDALKILVSPAEPLGGSADPSNALSASLKTNLDRLNSQLKEDPRFDDVWRLEDRLKSEGSEAFRFSKHLFVAHECDDVTWRFATKCLHLLLGLKLTMEDIRTSWKQAPSLRRTPLAAPSLPPDVLSVGQQQTVRAALQFVSALGICPYLLSGVGVPWSSRSGFGPLLQKMTTANAATWGTCDSSICKSRLVVCCSGMLVISEDPSLGSLVLARHLGDLLAALIQLCYSPIKASWRSAIL</sequence>